<reference evidence="9" key="1">
    <citation type="submission" date="2016-12" db="EMBL/GenBank/DDBJ databases">
        <authorList>
            <person name="Rodrigo-Torres L."/>
            <person name="Arahal R.D."/>
            <person name="Lucena T."/>
        </authorList>
    </citation>
    <scope>NUCLEOTIDE SEQUENCE [LARGE SCALE GENOMIC DNA]</scope>
</reference>
<evidence type="ECO:0000256" key="3">
    <source>
        <dbReference type="ARBA" id="ARBA00022692"/>
    </source>
</evidence>
<accession>A0A1M7YQ11</accession>
<feature type="transmembrane region" description="Helical" evidence="6">
    <location>
        <begin position="355"/>
        <end position="376"/>
    </location>
</feature>
<keyword evidence="9" id="KW-1185">Reference proteome</keyword>
<sequence>MLNPLHLIKTKCHGAVCLCFMAQFLAALDALIIVPLSADIVLDAGVPAARAGYLTTAYSLAAAAAGLILNVSQDKRREKRRILLYLAGISVATLSLSLVNHFGLMLVMRMVAGFFGGGLTLVNLNYVLMLSTDQNKKQQTATVLSAFPLALAVGVPGLLFVAADHWRSGFVCLGLMLAGLLMCVWRGLPSSSATEKARKQRKECGKEREETLVTQAPPLNDGLLWLSVGVIFAAILSTFMVSTQYPVMLQVNFGVSEHLLSGCYILSGACSFLTVQLYGRVSAANFPAHRVIWLLSVLMMVATWAGFYASGPQIAASGFVIFVVVSASRTLILMTEVISTLPLRERMKMMGLQNLLQHLAVGIGGALGSLLIVTLAGQRLDFTGMLQVGLPFMLCSPLLWQLRSRMLCRSEEAVNRKEAS</sequence>
<feature type="transmembrane region" description="Helical" evidence="6">
    <location>
        <begin position="110"/>
        <end position="129"/>
    </location>
</feature>
<feature type="transmembrane region" description="Helical" evidence="6">
    <location>
        <begin position="259"/>
        <end position="279"/>
    </location>
</feature>
<comment type="subcellular location">
    <subcellularLocation>
        <location evidence="1">Cell membrane</location>
        <topology evidence="1">Multi-pass membrane protein</topology>
    </subcellularLocation>
</comment>
<keyword evidence="5 6" id="KW-0472">Membrane</keyword>
<feature type="transmembrane region" description="Helical" evidence="6">
    <location>
        <begin position="83"/>
        <end position="104"/>
    </location>
</feature>
<keyword evidence="4 6" id="KW-1133">Transmembrane helix</keyword>
<evidence type="ECO:0000313" key="8">
    <source>
        <dbReference type="EMBL" id="SHO54707.1"/>
    </source>
</evidence>
<dbReference type="GO" id="GO:0022857">
    <property type="term" value="F:transmembrane transporter activity"/>
    <property type="evidence" value="ECO:0007669"/>
    <property type="project" value="InterPro"/>
</dbReference>
<feature type="domain" description="Major facilitator superfamily (MFS) profile" evidence="7">
    <location>
        <begin position="15"/>
        <end position="407"/>
    </location>
</feature>
<keyword evidence="2" id="KW-1003">Cell membrane</keyword>
<dbReference type="PANTHER" id="PTHR43124">
    <property type="entry name" value="PURINE EFFLUX PUMP PBUE"/>
    <property type="match status" value="1"/>
</dbReference>
<feature type="transmembrane region" description="Helical" evidence="6">
    <location>
        <begin position="141"/>
        <end position="162"/>
    </location>
</feature>
<feature type="transmembrane region" description="Helical" evidence="6">
    <location>
        <begin position="12"/>
        <end position="33"/>
    </location>
</feature>
<evidence type="ECO:0000259" key="7">
    <source>
        <dbReference type="PROSITE" id="PS50850"/>
    </source>
</evidence>
<feature type="transmembrane region" description="Helical" evidence="6">
    <location>
        <begin position="168"/>
        <end position="188"/>
    </location>
</feature>
<dbReference type="InterPro" id="IPR020846">
    <property type="entry name" value="MFS_dom"/>
</dbReference>
<dbReference type="InterPro" id="IPR036259">
    <property type="entry name" value="MFS_trans_sf"/>
</dbReference>
<evidence type="ECO:0000256" key="2">
    <source>
        <dbReference type="ARBA" id="ARBA00022475"/>
    </source>
</evidence>
<dbReference type="GO" id="GO:0005886">
    <property type="term" value="C:plasma membrane"/>
    <property type="evidence" value="ECO:0007669"/>
    <property type="project" value="UniProtKB-SubCell"/>
</dbReference>
<proteinExistence type="predicted"/>
<dbReference type="InterPro" id="IPR011701">
    <property type="entry name" value="MFS"/>
</dbReference>
<feature type="transmembrane region" description="Helical" evidence="6">
    <location>
        <begin position="291"/>
        <end position="308"/>
    </location>
</feature>
<evidence type="ECO:0000256" key="5">
    <source>
        <dbReference type="ARBA" id="ARBA00023136"/>
    </source>
</evidence>
<feature type="transmembrane region" description="Helical" evidence="6">
    <location>
        <begin position="314"/>
        <end position="334"/>
    </location>
</feature>
<dbReference type="Proteomes" id="UP000184600">
    <property type="component" value="Unassembled WGS sequence"/>
</dbReference>
<feature type="transmembrane region" description="Helical" evidence="6">
    <location>
        <begin position="223"/>
        <end position="247"/>
    </location>
</feature>
<dbReference type="PROSITE" id="PS50850">
    <property type="entry name" value="MFS"/>
    <property type="match status" value="1"/>
</dbReference>
<dbReference type="OrthoDB" id="6313884at2"/>
<gene>
    <name evidence="8" type="ORF">VQ7734_00423</name>
</gene>
<dbReference type="STRING" id="1117707.VQ7734_00423"/>
<name>A0A1M7YQ11_9VIBR</name>
<evidence type="ECO:0000256" key="1">
    <source>
        <dbReference type="ARBA" id="ARBA00004651"/>
    </source>
</evidence>
<evidence type="ECO:0000313" key="9">
    <source>
        <dbReference type="Proteomes" id="UP000184600"/>
    </source>
</evidence>
<dbReference type="Pfam" id="PF07690">
    <property type="entry name" value="MFS_1"/>
    <property type="match status" value="1"/>
</dbReference>
<dbReference type="RefSeq" id="WP_073579620.1">
    <property type="nucleotide sequence ID" value="NZ_AP024897.1"/>
</dbReference>
<dbReference type="InterPro" id="IPR050189">
    <property type="entry name" value="MFS_Efflux_Transporters"/>
</dbReference>
<organism evidence="8 9">
    <name type="scientific">Vibrio quintilis</name>
    <dbReference type="NCBI Taxonomy" id="1117707"/>
    <lineage>
        <taxon>Bacteria</taxon>
        <taxon>Pseudomonadati</taxon>
        <taxon>Pseudomonadota</taxon>
        <taxon>Gammaproteobacteria</taxon>
        <taxon>Vibrionales</taxon>
        <taxon>Vibrionaceae</taxon>
        <taxon>Vibrio</taxon>
    </lineage>
</organism>
<keyword evidence="3 6" id="KW-0812">Transmembrane</keyword>
<protein>
    <submittedName>
        <fullName evidence="8">MFS transport protein AraJ</fullName>
    </submittedName>
</protein>
<dbReference type="SUPFAM" id="SSF103473">
    <property type="entry name" value="MFS general substrate transporter"/>
    <property type="match status" value="1"/>
</dbReference>
<dbReference type="AlphaFoldDB" id="A0A1M7YQ11"/>
<dbReference type="Gene3D" id="1.20.1250.20">
    <property type="entry name" value="MFS general substrate transporter like domains"/>
    <property type="match status" value="1"/>
</dbReference>
<evidence type="ECO:0000256" key="4">
    <source>
        <dbReference type="ARBA" id="ARBA00022989"/>
    </source>
</evidence>
<dbReference type="PANTHER" id="PTHR43124:SF3">
    <property type="entry name" value="CHLORAMPHENICOL EFFLUX PUMP RV0191"/>
    <property type="match status" value="1"/>
</dbReference>
<evidence type="ECO:0000256" key="6">
    <source>
        <dbReference type="SAM" id="Phobius"/>
    </source>
</evidence>
<dbReference type="EMBL" id="FRFG01000007">
    <property type="protein sequence ID" value="SHO54707.1"/>
    <property type="molecule type" value="Genomic_DNA"/>
</dbReference>
<feature type="transmembrane region" description="Helical" evidence="6">
    <location>
        <begin position="53"/>
        <end position="71"/>
    </location>
</feature>